<dbReference type="eggNOG" id="ENOG502R1IK">
    <property type="taxonomic scope" value="Eukaryota"/>
</dbReference>
<name>J7S6F7_HUIN7</name>
<protein>
    <recommendedName>
        <fullName evidence="4">RNA polymerase I-specific transcription initiation factor RRN11</fullName>
    </recommendedName>
</protein>
<dbReference type="GO" id="GO:0017025">
    <property type="term" value="F:TBP-class protein binding"/>
    <property type="evidence" value="ECO:0007669"/>
    <property type="project" value="EnsemblFungi"/>
</dbReference>
<dbReference type="EMBL" id="HE978318">
    <property type="protein sequence ID" value="CCK70359.1"/>
    <property type="molecule type" value="Genomic_DNA"/>
</dbReference>
<feature type="compositionally biased region" description="Polar residues" evidence="1">
    <location>
        <begin position="429"/>
        <end position="440"/>
    </location>
</feature>
<keyword evidence="3" id="KW-1185">Reference proteome</keyword>
<dbReference type="HOGENOM" id="CLU_034126_0_0_1"/>
<feature type="region of interest" description="Disordered" evidence="1">
    <location>
        <begin position="78"/>
        <end position="110"/>
    </location>
</feature>
<dbReference type="GO" id="GO:0001164">
    <property type="term" value="F:RNA polymerase I core promoter sequence-specific DNA binding"/>
    <property type="evidence" value="ECO:0007669"/>
    <property type="project" value="EnsemblFungi"/>
</dbReference>
<evidence type="ECO:0000313" key="2">
    <source>
        <dbReference type="EMBL" id="CCK70359.1"/>
    </source>
</evidence>
<proteinExistence type="predicted"/>
<feature type="compositionally biased region" description="Basic and acidic residues" evidence="1">
    <location>
        <begin position="51"/>
        <end position="61"/>
    </location>
</feature>
<accession>J7S6F7</accession>
<feature type="compositionally biased region" description="Acidic residues" evidence="1">
    <location>
        <begin position="86"/>
        <end position="106"/>
    </location>
</feature>
<organism evidence="2 3">
    <name type="scientific">Huiozyma naganishii (strain ATCC MYA-139 / BCRC 22969 / CBS 8797 / KCTC 17520 / NBRC 10181 / NCYC 3082 / Yp74L-3)</name>
    <name type="common">Yeast</name>
    <name type="synonym">Kazachstania naganishii</name>
    <dbReference type="NCBI Taxonomy" id="1071383"/>
    <lineage>
        <taxon>Eukaryota</taxon>
        <taxon>Fungi</taxon>
        <taxon>Dikarya</taxon>
        <taxon>Ascomycota</taxon>
        <taxon>Saccharomycotina</taxon>
        <taxon>Saccharomycetes</taxon>
        <taxon>Saccharomycetales</taxon>
        <taxon>Saccharomycetaceae</taxon>
        <taxon>Huiozyma</taxon>
    </lineage>
</organism>
<gene>
    <name evidence="2" type="primary">KNAG0E00910</name>
    <name evidence="2" type="ordered locus">KNAG_0E00910</name>
</gene>
<feature type="region of interest" description="Disordered" evidence="1">
    <location>
        <begin position="428"/>
        <end position="447"/>
    </location>
</feature>
<evidence type="ECO:0000313" key="3">
    <source>
        <dbReference type="Proteomes" id="UP000006310"/>
    </source>
</evidence>
<dbReference type="STRING" id="1071383.J7S6F7"/>
<dbReference type="Proteomes" id="UP000006310">
    <property type="component" value="Chromosome 5"/>
</dbReference>
<reference evidence="3" key="2">
    <citation type="submission" date="2012-08" db="EMBL/GenBank/DDBJ databases">
        <title>Genome sequence of Kazachstania naganishii.</title>
        <authorList>
            <person name="Gordon J.L."/>
            <person name="Armisen D."/>
            <person name="Proux-Wera E."/>
            <person name="OhEigeartaigh S.S."/>
            <person name="Byrne K.P."/>
            <person name="Wolfe K.H."/>
        </authorList>
    </citation>
    <scope>NUCLEOTIDE SEQUENCE [LARGE SCALE GENOMIC DNA]</scope>
    <source>
        <strain evidence="3">ATCC MYA-139 / BCRC 22969 / CBS 8797 / CCRC 22969 / KCTC 17520 / NBRC 10181 / NCYC 3082</strain>
    </source>
</reference>
<dbReference type="OrthoDB" id="2159786at2759"/>
<dbReference type="InterPro" id="IPR053029">
    <property type="entry name" value="RNA_pol_I-specific_init_factor"/>
</dbReference>
<dbReference type="GO" id="GO:0042790">
    <property type="term" value="P:nucleolar large rRNA transcription by RNA polymerase I"/>
    <property type="evidence" value="ECO:0007669"/>
    <property type="project" value="EnsemblFungi"/>
</dbReference>
<dbReference type="GO" id="GO:0070860">
    <property type="term" value="C:RNA polymerase I core factor complex"/>
    <property type="evidence" value="ECO:0007669"/>
    <property type="project" value="EnsemblFungi"/>
</dbReference>
<dbReference type="InterPro" id="IPR007224">
    <property type="entry name" value="TIF_Rrn11"/>
</dbReference>
<dbReference type="GeneID" id="34526059"/>
<sequence>MFELPVLLGSFSESQSLVRKKLRYRYRNEIKNQYKRIKIHDENGQLTPESSHTELDDHESRSRVCRGRKRRLYDLRDREEHGFESDSSEAQDEVGDLPEKEEEEIGHEERKYFKNHEKPEDLYEVWHVATERRKVPIQRQFVSYNRLQTIERRAKRKMEVPLLHVSRVRSSEFSAEIDGYDVVSRGDETTHFENKHIQLLVTLLHRHISTENWNLAYKVFALLIRMPRVDIRAVWNLGVAILARRDSTTAIDFLEWMHSVYSNKHRFIQNVNHRLPPAFRSGSRTHTAQYTTTWLWLSLRAATEQAQEGAPTTLEPLELLTDKTSELLLTPPYMDDSEVWFIYCSCYFVKADILSRNIHSDLTHNVHAFSSSTMDLRRNEVVQSITRCQKTLHTAEEKSDQARHRAHAYWELPTGYIKRQLQQIEKRLTAQSTPRDQPSSPAHYENYGLGDTELAEDQADIDAFPIEEDNSFLQALDTQPLSDNFL</sequence>
<dbReference type="AlphaFoldDB" id="J7S6F7"/>
<dbReference type="OMA" id="EVWFIYA"/>
<dbReference type="RefSeq" id="XP_022464605.1">
    <property type="nucleotide sequence ID" value="XM_022608072.1"/>
</dbReference>
<dbReference type="KEGG" id="kng:KNAG_0E00910"/>
<feature type="region of interest" description="Disordered" evidence="1">
    <location>
        <begin position="41"/>
        <end position="61"/>
    </location>
</feature>
<dbReference type="PANTHER" id="PTHR28244">
    <property type="entry name" value="RNA POLYMERASE I-SPECIFIC TRANSCRIPTION INITIATION FACTOR RRN11"/>
    <property type="match status" value="1"/>
</dbReference>
<dbReference type="PANTHER" id="PTHR28244:SF1">
    <property type="entry name" value="RNA POLYMERASE I-SPECIFIC TRANSCRIPTION INITIATION FACTOR RRN11"/>
    <property type="match status" value="1"/>
</dbReference>
<reference evidence="2 3" key="1">
    <citation type="journal article" date="2011" name="Proc. Natl. Acad. Sci. U.S.A.">
        <title>Evolutionary erosion of yeast sex chromosomes by mating-type switching accidents.</title>
        <authorList>
            <person name="Gordon J.L."/>
            <person name="Armisen D."/>
            <person name="Proux-Wera E."/>
            <person name="Oheigeartaigh S.S."/>
            <person name="Byrne K.P."/>
            <person name="Wolfe K.H."/>
        </authorList>
    </citation>
    <scope>NUCLEOTIDE SEQUENCE [LARGE SCALE GENOMIC DNA]</scope>
    <source>
        <strain evidence="3">ATCC MYA-139 / BCRC 22969 / CBS 8797 / CCRC 22969 / KCTC 17520 / NBRC 10181 / NCYC 3082</strain>
    </source>
</reference>
<dbReference type="Pfam" id="PF04090">
    <property type="entry name" value="Rrn11"/>
    <property type="match status" value="1"/>
</dbReference>
<dbReference type="GO" id="GO:0001181">
    <property type="term" value="F:RNA polymerase I general transcription initiation factor activity"/>
    <property type="evidence" value="ECO:0007669"/>
    <property type="project" value="InterPro"/>
</dbReference>
<evidence type="ECO:0000256" key="1">
    <source>
        <dbReference type="SAM" id="MobiDB-lite"/>
    </source>
</evidence>
<evidence type="ECO:0008006" key="4">
    <source>
        <dbReference type="Google" id="ProtNLM"/>
    </source>
</evidence>